<reference evidence="1 2" key="3">
    <citation type="submission" date="2019-11" db="EMBL/GenBank/DDBJ databases">
        <title>A de novo genome assembly of a pear dwarfing rootstock.</title>
        <authorList>
            <person name="Wang F."/>
            <person name="Wang J."/>
            <person name="Li S."/>
            <person name="Zhang Y."/>
            <person name="Fang M."/>
            <person name="Ma L."/>
            <person name="Zhao Y."/>
            <person name="Jiang S."/>
        </authorList>
    </citation>
    <scope>NUCLEOTIDE SEQUENCE [LARGE SCALE GENOMIC DNA]</scope>
    <source>
        <strain evidence="1">S2</strain>
        <tissue evidence="1">Leaf</tissue>
    </source>
</reference>
<dbReference type="PANTHER" id="PTHR35117:SF1">
    <property type="entry name" value="MYOSIN-M HEAVY PROTEIN"/>
    <property type="match status" value="1"/>
</dbReference>
<name>A0A5N5FG38_9ROSA</name>
<evidence type="ECO:0000313" key="1">
    <source>
        <dbReference type="EMBL" id="KAB2597364.1"/>
    </source>
</evidence>
<gene>
    <name evidence="1" type="ORF">D8674_000284</name>
</gene>
<reference evidence="1 2" key="1">
    <citation type="submission" date="2019-09" db="EMBL/GenBank/DDBJ databases">
        <authorList>
            <person name="Ou C."/>
        </authorList>
    </citation>
    <scope>NUCLEOTIDE SEQUENCE [LARGE SCALE GENOMIC DNA]</scope>
    <source>
        <strain evidence="1">S2</strain>
        <tissue evidence="1">Leaf</tissue>
    </source>
</reference>
<dbReference type="Proteomes" id="UP000327157">
    <property type="component" value="Chromosome 1"/>
</dbReference>
<protein>
    <submittedName>
        <fullName evidence="1">Uncharacterized protein</fullName>
    </submittedName>
</protein>
<dbReference type="PANTHER" id="PTHR35117">
    <property type="entry name" value="MYOSIN-M HEAVY PROTEIN"/>
    <property type="match status" value="1"/>
</dbReference>
<evidence type="ECO:0000313" key="2">
    <source>
        <dbReference type="Proteomes" id="UP000327157"/>
    </source>
</evidence>
<sequence>MVTPIPIAFIVDRYLCNNSYLVTSSLFRIEASSLIAKIADSRGTYLELKSLLSMMNIYNAGESPAVSAPTAMALQSFNLLNETNVLFRPVHTKHTWNLHSIPSHPVCVPNGTLGNILVNI</sequence>
<dbReference type="OrthoDB" id="1939654at2759"/>
<accession>A0A5N5FG38</accession>
<reference evidence="2" key="2">
    <citation type="submission" date="2019-10" db="EMBL/GenBank/DDBJ databases">
        <title>A de novo genome assembly of a pear dwarfing rootstock.</title>
        <authorList>
            <person name="Wang F."/>
            <person name="Wang J."/>
            <person name="Li S."/>
            <person name="Zhang Y."/>
            <person name="Fang M."/>
            <person name="Ma L."/>
            <person name="Zhao Y."/>
            <person name="Jiang S."/>
        </authorList>
    </citation>
    <scope>NUCLEOTIDE SEQUENCE [LARGE SCALE GENOMIC DNA]</scope>
</reference>
<dbReference type="EMBL" id="SMOL01000768">
    <property type="protein sequence ID" value="KAB2597364.1"/>
    <property type="molecule type" value="Genomic_DNA"/>
</dbReference>
<organism evidence="1 2">
    <name type="scientific">Pyrus ussuriensis x Pyrus communis</name>
    <dbReference type="NCBI Taxonomy" id="2448454"/>
    <lineage>
        <taxon>Eukaryota</taxon>
        <taxon>Viridiplantae</taxon>
        <taxon>Streptophyta</taxon>
        <taxon>Embryophyta</taxon>
        <taxon>Tracheophyta</taxon>
        <taxon>Spermatophyta</taxon>
        <taxon>Magnoliopsida</taxon>
        <taxon>eudicotyledons</taxon>
        <taxon>Gunneridae</taxon>
        <taxon>Pentapetalae</taxon>
        <taxon>rosids</taxon>
        <taxon>fabids</taxon>
        <taxon>Rosales</taxon>
        <taxon>Rosaceae</taxon>
        <taxon>Amygdaloideae</taxon>
        <taxon>Maleae</taxon>
        <taxon>Pyrus</taxon>
    </lineage>
</organism>
<comment type="caution">
    <text evidence="1">The sequence shown here is derived from an EMBL/GenBank/DDBJ whole genome shotgun (WGS) entry which is preliminary data.</text>
</comment>
<dbReference type="AlphaFoldDB" id="A0A5N5FG38"/>
<proteinExistence type="predicted"/>
<keyword evidence="2" id="KW-1185">Reference proteome</keyword>